<keyword evidence="2" id="KW-0472">Membrane</keyword>
<dbReference type="AlphaFoldDB" id="A0A5E4NL82"/>
<organism evidence="4 5">
    <name type="scientific">Cinara cedri</name>
    <dbReference type="NCBI Taxonomy" id="506608"/>
    <lineage>
        <taxon>Eukaryota</taxon>
        <taxon>Metazoa</taxon>
        <taxon>Ecdysozoa</taxon>
        <taxon>Arthropoda</taxon>
        <taxon>Hexapoda</taxon>
        <taxon>Insecta</taxon>
        <taxon>Pterygota</taxon>
        <taxon>Neoptera</taxon>
        <taxon>Paraneoptera</taxon>
        <taxon>Hemiptera</taxon>
        <taxon>Sternorrhyncha</taxon>
        <taxon>Aphidomorpha</taxon>
        <taxon>Aphidoidea</taxon>
        <taxon>Aphididae</taxon>
        <taxon>Lachninae</taxon>
        <taxon>Cinara</taxon>
    </lineage>
</organism>
<reference evidence="4 5" key="1">
    <citation type="submission" date="2019-08" db="EMBL/GenBank/DDBJ databases">
        <authorList>
            <person name="Alioto T."/>
            <person name="Alioto T."/>
            <person name="Gomez Garrido J."/>
        </authorList>
    </citation>
    <scope>NUCLEOTIDE SEQUENCE [LARGE SCALE GENOMIC DNA]</scope>
</reference>
<evidence type="ECO:0000313" key="5">
    <source>
        <dbReference type="Proteomes" id="UP000325440"/>
    </source>
</evidence>
<name>A0A5E4NL82_9HEMI</name>
<evidence type="ECO:0000259" key="3">
    <source>
        <dbReference type="Pfam" id="PF10223"/>
    </source>
</evidence>
<evidence type="ECO:0000256" key="2">
    <source>
        <dbReference type="SAM" id="Phobius"/>
    </source>
</evidence>
<gene>
    <name evidence="4" type="ORF">CINCED_3A010273</name>
</gene>
<dbReference type="PANTHER" id="PTHR21184:SF6">
    <property type="entry name" value="CONSERVED PLASMA MEMBRANE PROTEIN"/>
    <property type="match status" value="1"/>
</dbReference>
<keyword evidence="5" id="KW-1185">Reference proteome</keyword>
<proteinExistence type="inferred from homology"/>
<dbReference type="GO" id="GO:0005615">
    <property type="term" value="C:extracellular space"/>
    <property type="evidence" value="ECO:0007669"/>
    <property type="project" value="TreeGrafter"/>
</dbReference>
<feature type="transmembrane region" description="Helical" evidence="2">
    <location>
        <begin position="292"/>
        <end position="312"/>
    </location>
</feature>
<accession>A0A5E4NL82</accession>
<evidence type="ECO:0000313" key="4">
    <source>
        <dbReference type="EMBL" id="VVC43282.1"/>
    </source>
</evidence>
<sequence>MDFSLYVDLVLGVVLQMFIPHKGPVEGMSLITATWDHAVNSKAKLQAALTSESKMIEADVITGHLINESVVEGEKVDRIPIMGHPPAITSDLSLQEFLDAWNHTSKTLKLDFKSTDAFMTAIPVMEKSFKNLKPPNRVPWLNADILPGPGPGDSPGVNADIFLGTSSKNFPDSILSLGWTTKRNDNIDDKYTEKYIDDMVDVLFKNKYMKPVTYAVRASLAANSIHELQYLLETSPAGSTLTVWCSDPRDVIDYPKLVSLVNTVGANRVYLDLPDDKSKTFFEMYTASVSGAGAGIGFGAGALLFTSSMLALKNVLL</sequence>
<feature type="domain" description="Menorin-like" evidence="3">
    <location>
        <begin position="31"/>
        <end position="276"/>
    </location>
</feature>
<keyword evidence="2" id="KW-1133">Transmembrane helix</keyword>
<evidence type="ECO:0000256" key="1">
    <source>
        <dbReference type="ARBA" id="ARBA00044953"/>
    </source>
</evidence>
<dbReference type="Pfam" id="PF10223">
    <property type="entry name" value="Menorin_N"/>
    <property type="match status" value="1"/>
</dbReference>
<dbReference type="PANTHER" id="PTHR21184">
    <property type="entry name" value="MENORIN (DENDRITIC BRANCHING PROTEIN)"/>
    <property type="match status" value="1"/>
</dbReference>
<keyword evidence="2" id="KW-0812">Transmembrane</keyword>
<comment type="similarity">
    <text evidence="1">Belongs to the menorin family.</text>
</comment>
<dbReference type="InterPro" id="IPR019356">
    <property type="entry name" value="Menorin_dom"/>
</dbReference>
<dbReference type="OrthoDB" id="413402at2759"/>
<dbReference type="EMBL" id="CABPRJ010002368">
    <property type="protein sequence ID" value="VVC43282.1"/>
    <property type="molecule type" value="Genomic_DNA"/>
</dbReference>
<dbReference type="Proteomes" id="UP000325440">
    <property type="component" value="Unassembled WGS sequence"/>
</dbReference>
<protein>
    <recommendedName>
        <fullName evidence="3">Menorin-like domain-containing protein</fullName>
    </recommendedName>
</protein>